<sequence length="301" mass="33170">AQILKRFPEADTDKDGKLTTEEIEAVRQQFPQSRQRNTRPAAAAQPTQAGDAKLTETLAGINARFKNVELELFEWPSELHEKLGKMKKVAFVARPVEKIAGKLPLIISLHGGGQRWWDMSLQEQLAISAPGGKIEKLRGFKKLRGYDLAELAGKGMILLEPNTAGLWDADSLDTMLDYVLENFPEIDKDRVYVMGYSMGGKGTWVWINESADRFAAAAPCGFNPADTGDVKKLVKLPIWAMAGGADGDRTTGVRKMVERLRAAGNVNVKHTEFEGADHRAGLAVFSSVELVDWMLGFSRGK</sequence>
<feature type="non-terminal residue" evidence="5">
    <location>
        <position position="1"/>
    </location>
</feature>
<keyword evidence="1" id="KW-0732">Signal</keyword>
<feature type="domain" description="EF-hand" evidence="4">
    <location>
        <begin position="1"/>
        <end position="33"/>
    </location>
</feature>
<evidence type="ECO:0000256" key="3">
    <source>
        <dbReference type="SAM" id="MobiDB-lite"/>
    </source>
</evidence>
<keyword evidence="2" id="KW-0378">Hydrolase</keyword>
<proteinExistence type="predicted"/>
<feature type="region of interest" description="Disordered" evidence="3">
    <location>
        <begin position="29"/>
        <end position="50"/>
    </location>
</feature>
<dbReference type="Pfam" id="PF01738">
    <property type="entry name" value="DLH"/>
    <property type="match status" value="1"/>
</dbReference>
<dbReference type="PANTHER" id="PTHR43037:SF5">
    <property type="entry name" value="FERULOYL ESTERASE"/>
    <property type="match status" value="1"/>
</dbReference>
<dbReference type="InterPro" id="IPR002925">
    <property type="entry name" value="Dienelactn_hydro"/>
</dbReference>
<evidence type="ECO:0000313" key="5">
    <source>
        <dbReference type="EMBL" id="GAF85448.1"/>
    </source>
</evidence>
<evidence type="ECO:0000259" key="4">
    <source>
        <dbReference type="PROSITE" id="PS50222"/>
    </source>
</evidence>
<dbReference type="PANTHER" id="PTHR43037">
    <property type="entry name" value="UNNAMED PRODUCT-RELATED"/>
    <property type="match status" value="1"/>
</dbReference>
<dbReference type="PROSITE" id="PS50222">
    <property type="entry name" value="EF_HAND_2"/>
    <property type="match status" value="1"/>
</dbReference>
<accession>X0SWA5</accession>
<dbReference type="PROSITE" id="PS00018">
    <property type="entry name" value="EF_HAND_1"/>
    <property type="match status" value="1"/>
</dbReference>
<protein>
    <recommendedName>
        <fullName evidence="4">EF-hand domain-containing protein</fullName>
    </recommendedName>
</protein>
<feature type="compositionally biased region" description="Low complexity" evidence="3">
    <location>
        <begin position="34"/>
        <end position="49"/>
    </location>
</feature>
<dbReference type="GO" id="GO:0005509">
    <property type="term" value="F:calcium ion binding"/>
    <property type="evidence" value="ECO:0007669"/>
    <property type="project" value="InterPro"/>
</dbReference>
<dbReference type="InterPro" id="IPR002048">
    <property type="entry name" value="EF_hand_dom"/>
</dbReference>
<name>X0SWA5_9ZZZZ</name>
<dbReference type="AlphaFoldDB" id="X0SWA5"/>
<dbReference type="InterPro" id="IPR018247">
    <property type="entry name" value="EF_Hand_1_Ca_BS"/>
</dbReference>
<dbReference type="Gene3D" id="3.40.50.1820">
    <property type="entry name" value="alpha/beta hydrolase"/>
    <property type="match status" value="1"/>
</dbReference>
<gene>
    <name evidence="5" type="ORF">S01H1_07191</name>
</gene>
<comment type="caution">
    <text evidence="5">The sequence shown here is derived from an EMBL/GenBank/DDBJ whole genome shotgun (WGS) entry which is preliminary data.</text>
</comment>
<organism evidence="5">
    <name type="scientific">marine sediment metagenome</name>
    <dbReference type="NCBI Taxonomy" id="412755"/>
    <lineage>
        <taxon>unclassified sequences</taxon>
        <taxon>metagenomes</taxon>
        <taxon>ecological metagenomes</taxon>
    </lineage>
</organism>
<evidence type="ECO:0000256" key="2">
    <source>
        <dbReference type="ARBA" id="ARBA00022801"/>
    </source>
</evidence>
<evidence type="ECO:0000256" key="1">
    <source>
        <dbReference type="ARBA" id="ARBA00022729"/>
    </source>
</evidence>
<dbReference type="SUPFAM" id="SSF53474">
    <property type="entry name" value="alpha/beta-Hydrolases"/>
    <property type="match status" value="1"/>
</dbReference>
<dbReference type="InterPro" id="IPR050955">
    <property type="entry name" value="Plant_Biomass_Hydrol_Est"/>
</dbReference>
<dbReference type="GO" id="GO:0016787">
    <property type="term" value="F:hydrolase activity"/>
    <property type="evidence" value="ECO:0007669"/>
    <property type="project" value="UniProtKB-KW"/>
</dbReference>
<dbReference type="EMBL" id="BARS01003709">
    <property type="protein sequence ID" value="GAF85448.1"/>
    <property type="molecule type" value="Genomic_DNA"/>
</dbReference>
<reference evidence="5" key="1">
    <citation type="journal article" date="2014" name="Front. Microbiol.">
        <title>High frequency of phylogenetically diverse reductive dehalogenase-homologous genes in deep subseafloor sedimentary metagenomes.</title>
        <authorList>
            <person name="Kawai M."/>
            <person name="Futagami T."/>
            <person name="Toyoda A."/>
            <person name="Takaki Y."/>
            <person name="Nishi S."/>
            <person name="Hori S."/>
            <person name="Arai W."/>
            <person name="Tsubouchi T."/>
            <person name="Morono Y."/>
            <person name="Uchiyama I."/>
            <person name="Ito T."/>
            <person name="Fujiyama A."/>
            <person name="Inagaki F."/>
            <person name="Takami H."/>
        </authorList>
    </citation>
    <scope>NUCLEOTIDE SEQUENCE</scope>
    <source>
        <strain evidence="5">Expedition CK06-06</strain>
    </source>
</reference>
<dbReference type="InterPro" id="IPR029058">
    <property type="entry name" value="AB_hydrolase_fold"/>
</dbReference>